<evidence type="ECO:0000313" key="1">
    <source>
        <dbReference type="Proteomes" id="UP000887576"/>
    </source>
</evidence>
<dbReference type="WBParaSite" id="JU765_v2.g1653.t1">
    <property type="protein sequence ID" value="JU765_v2.g1653.t1"/>
    <property type="gene ID" value="JU765_v2.g1653"/>
</dbReference>
<accession>A0AC34QI14</accession>
<protein>
    <submittedName>
        <fullName evidence="2">Peptidase S1 domain-containing protein</fullName>
    </submittedName>
</protein>
<dbReference type="Proteomes" id="UP000887576">
    <property type="component" value="Unplaced"/>
</dbReference>
<reference evidence="2" key="1">
    <citation type="submission" date="2022-11" db="UniProtKB">
        <authorList>
            <consortium name="WormBaseParasite"/>
        </authorList>
    </citation>
    <scope>IDENTIFICATION</scope>
</reference>
<evidence type="ECO:0000313" key="2">
    <source>
        <dbReference type="WBParaSite" id="JU765_v2.g1653.t1"/>
    </source>
</evidence>
<name>A0AC34QI14_9BILA</name>
<organism evidence="1 2">
    <name type="scientific">Panagrolaimus sp. JU765</name>
    <dbReference type="NCBI Taxonomy" id="591449"/>
    <lineage>
        <taxon>Eukaryota</taxon>
        <taxon>Metazoa</taxon>
        <taxon>Ecdysozoa</taxon>
        <taxon>Nematoda</taxon>
        <taxon>Chromadorea</taxon>
        <taxon>Rhabditida</taxon>
        <taxon>Tylenchina</taxon>
        <taxon>Panagrolaimomorpha</taxon>
        <taxon>Panagrolaimoidea</taxon>
        <taxon>Panagrolaimidae</taxon>
        <taxon>Panagrolaimus</taxon>
    </lineage>
</organism>
<sequence>MKWFFLIFFVIIQTNGYVQDCGNSEIAERKYDGVLKNLELTNDRVLRGNESELNQWPWIVHLYIDFFFGGTFNCTGSVIHPHWILTAAHCLEWDLSVTTVDVYYGSNEKPKLEKLTVKKIYRYPKYDEKKAYYGDIALLELAPDSYIPETITPICLFKDDQLEDEEPMVVAGWGYDLINISSS</sequence>
<proteinExistence type="predicted"/>